<evidence type="ECO:0000256" key="1">
    <source>
        <dbReference type="ARBA" id="ARBA00023015"/>
    </source>
</evidence>
<dbReference type="GO" id="GO:0003700">
    <property type="term" value="F:DNA-binding transcription factor activity"/>
    <property type="evidence" value="ECO:0007669"/>
    <property type="project" value="InterPro"/>
</dbReference>
<dbReference type="InterPro" id="IPR000835">
    <property type="entry name" value="HTH_MarR-typ"/>
</dbReference>
<organism evidence="5 6">
    <name type="scientific">Lutibacter oceani</name>
    <dbReference type="NCBI Taxonomy" id="1853311"/>
    <lineage>
        <taxon>Bacteria</taxon>
        <taxon>Pseudomonadati</taxon>
        <taxon>Bacteroidota</taxon>
        <taxon>Flavobacteriia</taxon>
        <taxon>Flavobacteriales</taxon>
        <taxon>Flavobacteriaceae</taxon>
        <taxon>Lutibacter</taxon>
    </lineage>
</organism>
<protein>
    <submittedName>
        <fullName evidence="5">DNA-binding MarR family transcriptional regulator</fullName>
    </submittedName>
</protein>
<accession>A0A3D9RWH7</accession>
<dbReference type="InterPro" id="IPR036390">
    <property type="entry name" value="WH_DNA-bd_sf"/>
</dbReference>
<dbReference type="RefSeq" id="WP_115879659.1">
    <property type="nucleotide sequence ID" value="NZ_QTTQ01000010.1"/>
</dbReference>
<dbReference type="Proteomes" id="UP000256429">
    <property type="component" value="Unassembled WGS sequence"/>
</dbReference>
<evidence type="ECO:0000313" key="6">
    <source>
        <dbReference type="Proteomes" id="UP000256429"/>
    </source>
</evidence>
<keyword evidence="1" id="KW-0805">Transcription regulation</keyword>
<evidence type="ECO:0000256" key="2">
    <source>
        <dbReference type="ARBA" id="ARBA00023125"/>
    </source>
</evidence>
<reference evidence="5 6" key="1">
    <citation type="submission" date="2018-08" db="EMBL/GenBank/DDBJ databases">
        <title>Genomic Encyclopedia of Type Strains, Phase III (KMG-III): the genomes of soil and plant-associated and newly described type strains.</title>
        <authorList>
            <person name="Whitman W."/>
        </authorList>
    </citation>
    <scope>NUCLEOTIDE SEQUENCE [LARGE SCALE GENOMIC DNA]</scope>
    <source>
        <strain evidence="5 6">325-5</strain>
    </source>
</reference>
<evidence type="ECO:0000313" key="5">
    <source>
        <dbReference type="EMBL" id="REE81934.1"/>
    </source>
</evidence>
<dbReference type="AlphaFoldDB" id="A0A3D9RWH7"/>
<dbReference type="GO" id="GO:0003677">
    <property type="term" value="F:DNA binding"/>
    <property type="evidence" value="ECO:0007669"/>
    <property type="project" value="UniProtKB-KW"/>
</dbReference>
<keyword evidence="3" id="KW-0804">Transcription</keyword>
<gene>
    <name evidence="5" type="ORF">BX611_1477</name>
</gene>
<dbReference type="SUPFAM" id="SSF46785">
    <property type="entry name" value="Winged helix' DNA-binding domain"/>
    <property type="match status" value="1"/>
</dbReference>
<proteinExistence type="predicted"/>
<dbReference type="SMART" id="SM00347">
    <property type="entry name" value="HTH_MARR"/>
    <property type="match status" value="1"/>
</dbReference>
<dbReference type="EMBL" id="QTTQ01000010">
    <property type="protein sequence ID" value="REE81934.1"/>
    <property type="molecule type" value="Genomic_DNA"/>
</dbReference>
<keyword evidence="2 5" id="KW-0238">DNA-binding</keyword>
<comment type="caution">
    <text evidence="5">The sequence shown here is derived from an EMBL/GenBank/DDBJ whole genome shotgun (WGS) entry which is preliminary data.</text>
</comment>
<evidence type="ECO:0000256" key="3">
    <source>
        <dbReference type="ARBA" id="ARBA00023163"/>
    </source>
</evidence>
<evidence type="ECO:0000259" key="4">
    <source>
        <dbReference type="PROSITE" id="PS50995"/>
    </source>
</evidence>
<dbReference type="InterPro" id="IPR036388">
    <property type="entry name" value="WH-like_DNA-bd_sf"/>
</dbReference>
<dbReference type="PANTHER" id="PTHR42756">
    <property type="entry name" value="TRANSCRIPTIONAL REGULATOR, MARR"/>
    <property type="match status" value="1"/>
</dbReference>
<dbReference type="OrthoDB" id="996843at2"/>
<dbReference type="Pfam" id="PF01047">
    <property type="entry name" value="MarR"/>
    <property type="match status" value="1"/>
</dbReference>
<dbReference type="PANTHER" id="PTHR42756:SF1">
    <property type="entry name" value="TRANSCRIPTIONAL REPRESSOR OF EMRAB OPERON"/>
    <property type="match status" value="1"/>
</dbReference>
<sequence length="154" mass="17703">MEIDIKLSDFNETILPWLGKTSKLMNMFISDVFHKNNIQITKQQWIVLKILSEKSDGIIQNELACITERNKASLTRLINVMEKNNLVARVPSKLDSRKNLIKITHSGEHLFNITKPIMIASIKAIENNISVDEMNIFLKVMSKIQTNLKINQLN</sequence>
<keyword evidence="6" id="KW-1185">Reference proteome</keyword>
<dbReference type="PROSITE" id="PS50995">
    <property type="entry name" value="HTH_MARR_2"/>
    <property type="match status" value="1"/>
</dbReference>
<dbReference type="PRINTS" id="PR00598">
    <property type="entry name" value="HTHMARR"/>
</dbReference>
<dbReference type="Gene3D" id="1.10.10.10">
    <property type="entry name" value="Winged helix-like DNA-binding domain superfamily/Winged helix DNA-binding domain"/>
    <property type="match status" value="1"/>
</dbReference>
<name>A0A3D9RWH7_9FLAO</name>
<feature type="domain" description="HTH marR-type" evidence="4">
    <location>
        <begin position="11"/>
        <end position="146"/>
    </location>
</feature>